<feature type="signal peptide" evidence="1">
    <location>
        <begin position="1"/>
        <end position="22"/>
    </location>
</feature>
<protein>
    <submittedName>
        <fullName evidence="3">M23 family metallopeptidase</fullName>
    </submittedName>
</protein>
<dbReference type="PANTHER" id="PTHR21666:SF285">
    <property type="entry name" value="M23 FAMILY METALLOPEPTIDASE"/>
    <property type="match status" value="1"/>
</dbReference>
<name>A0A520MDP9_9GAMM</name>
<evidence type="ECO:0000256" key="1">
    <source>
        <dbReference type="SAM" id="SignalP"/>
    </source>
</evidence>
<feature type="domain" description="M23ase beta-sheet core" evidence="2">
    <location>
        <begin position="174"/>
        <end position="269"/>
    </location>
</feature>
<keyword evidence="1" id="KW-0732">Signal</keyword>
<dbReference type="PANTHER" id="PTHR21666">
    <property type="entry name" value="PEPTIDASE-RELATED"/>
    <property type="match status" value="1"/>
</dbReference>
<dbReference type="FunFam" id="2.70.70.10:FF:000019">
    <property type="entry name" value="M23 family peptidase"/>
    <property type="match status" value="1"/>
</dbReference>
<dbReference type="EMBL" id="SHBP01000013">
    <property type="protein sequence ID" value="RZO19348.1"/>
    <property type="molecule type" value="Genomic_DNA"/>
</dbReference>
<dbReference type="SUPFAM" id="SSF51261">
    <property type="entry name" value="Duplicated hybrid motif"/>
    <property type="match status" value="1"/>
</dbReference>
<evidence type="ECO:0000313" key="3">
    <source>
        <dbReference type="EMBL" id="RZO19348.1"/>
    </source>
</evidence>
<dbReference type="Proteomes" id="UP000315889">
    <property type="component" value="Unassembled WGS sequence"/>
</dbReference>
<dbReference type="InterPro" id="IPR050570">
    <property type="entry name" value="Cell_wall_metabolism_enzyme"/>
</dbReference>
<proteinExistence type="predicted"/>
<dbReference type="CDD" id="cd12797">
    <property type="entry name" value="M23_peptidase"/>
    <property type="match status" value="1"/>
</dbReference>
<dbReference type="AlphaFoldDB" id="A0A520MDP9"/>
<evidence type="ECO:0000259" key="2">
    <source>
        <dbReference type="Pfam" id="PF01551"/>
    </source>
</evidence>
<reference evidence="3 4" key="1">
    <citation type="submission" date="2019-02" db="EMBL/GenBank/DDBJ databases">
        <title>Prokaryotic population dynamics and viral predation in marine succession experiment using metagenomics: the confinement effect.</title>
        <authorList>
            <person name="Haro-Moreno J.M."/>
            <person name="Rodriguez-Valera F."/>
            <person name="Lopez-Perez M."/>
        </authorList>
    </citation>
    <scope>NUCLEOTIDE SEQUENCE [LARGE SCALE GENOMIC DNA]</scope>
    <source>
        <strain evidence="3">MED-G170</strain>
    </source>
</reference>
<dbReference type="InterPro" id="IPR016047">
    <property type="entry name" value="M23ase_b-sheet_dom"/>
</dbReference>
<dbReference type="GO" id="GO:0004222">
    <property type="term" value="F:metalloendopeptidase activity"/>
    <property type="evidence" value="ECO:0007669"/>
    <property type="project" value="TreeGrafter"/>
</dbReference>
<gene>
    <name evidence="3" type="ORF">EVB03_08215</name>
</gene>
<organism evidence="3 4">
    <name type="scientific">SAR92 clade bacterium</name>
    <dbReference type="NCBI Taxonomy" id="2315479"/>
    <lineage>
        <taxon>Bacteria</taxon>
        <taxon>Pseudomonadati</taxon>
        <taxon>Pseudomonadota</taxon>
        <taxon>Gammaproteobacteria</taxon>
        <taxon>Cellvibrionales</taxon>
        <taxon>Porticoccaceae</taxon>
        <taxon>SAR92 clade</taxon>
    </lineage>
</organism>
<evidence type="ECO:0000313" key="4">
    <source>
        <dbReference type="Proteomes" id="UP000315889"/>
    </source>
</evidence>
<sequence length="279" mass="30342">MALTIYRSLLWVLFCLSLKATASELRSDELVVPSNLAQGGLVIATVAPGYSVKYKGEPLKINEKGMFILGLGRDADELMRLVVANDKGHQTDYTFPVAKRKYNIQSIEGVPQRTVTPNLEDVARIRQDSLLVKNARQGVSDRQDFLAGFKKPLEGPVTGVYGSQRVYNGTPKNPHYGVDYAAPKGTIVRAPAAGVVQLAHSDLFYSGGTVIMDHGFGLNSSFLHLSAVLVAEGQEVKQGDPIGKVGATGRATGPHLDWRMNWLNVRIDPQLVMESLPAE</sequence>
<dbReference type="Pfam" id="PF01551">
    <property type="entry name" value="Peptidase_M23"/>
    <property type="match status" value="1"/>
</dbReference>
<dbReference type="InterPro" id="IPR011055">
    <property type="entry name" value="Dup_hybrid_motif"/>
</dbReference>
<dbReference type="Gene3D" id="2.70.70.10">
    <property type="entry name" value="Glucose Permease (Domain IIA)"/>
    <property type="match status" value="1"/>
</dbReference>
<accession>A0A520MDP9</accession>
<comment type="caution">
    <text evidence="3">The sequence shown here is derived from an EMBL/GenBank/DDBJ whole genome shotgun (WGS) entry which is preliminary data.</text>
</comment>
<feature type="chain" id="PRO_5022092294" evidence="1">
    <location>
        <begin position="23"/>
        <end position="279"/>
    </location>
</feature>